<feature type="domain" description="VIT" evidence="3">
    <location>
        <begin position="10"/>
        <end position="142"/>
    </location>
</feature>
<feature type="region of interest" description="Disordered" evidence="1">
    <location>
        <begin position="781"/>
        <end position="803"/>
    </location>
</feature>
<dbReference type="PANTHER" id="PTHR45737">
    <property type="entry name" value="VON WILLEBRAND FACTOR A DOMAIN-CONTAINING PROTEIN 5A"/>
    <property type="match status" value="1"/>
</dbReference>
<dbReference type="SMART" id="SM00609">
    <property type="entry name" value="VIT"/>
    <property type="match status" value="1"/>
</dbReference>
<dbReference type="PANTHER" id="PTHR45737:SF6">
    <property type="entry name" value="VON WILLEBRAND FACTOR A DOMAIN-CONTAINING PROTEIN 5A"/>
    <property type="match status" value="1"/>
</dbReference>
<dbReference type="PROSITE" id="PS51468">
    <property type="entry name" value="VIT"/>
    <property type="match status" value="1"/>
</dbReference>
<dbReference type="Proteomes" id="UP001187682">
    <property type="component" value="Unassembled WGS sequence"/>
</dbReference>
<dbReference type="SUPFAM" id="SSF53300">
    <property type="entry name" value="vWA-like"/>
    <property type="match status" value="1"/>
</dbReference>
<keyword evidence="5" id="KW-1185">Reference proteome</keyword>
<dbReference type="PROSITE" id="PS50234">
    <property type="entry name" value="VWFA"/>
    <property type="match status" value="1"/>
</dbReference>
<evidence type="ECO:0000313" key="4">
    <source>
        <dbReference type="EMBL" id="SPO07286.1"/>
    </source>
</evidence>
<sequence length="1025" mass="109774">MPNHWKYSHVCGLFYMLDHVRKYVPQVKTAAHTSILSSVARTTLTQTFENNDAEATWKEVKYTFPLIDGVSVVAFTCTIGDRVITGVVKEKEKARAVYEEARDRGDAAALLEQVPEAADVFLTSVGNVPPKTTVHVEITYLGELKHDAEVDGIRLTIPTVLAPRYGEFPVSMLSTTAELASGGSGGLEIVVDAQMPAGSAIKSIQSPSHPISVSIGTLSTAPDADPSLQNASARLLLPSAELEKDFVLHVVATNTSNPVAMLEKHPTLTNERALMATLVPKFALPPERPEIVFVCDRSGSMQSMGRIQNLKTALQIFLKSLPVGVKFNICSFGNRHTFLWDKSRTYDKASLEEASQHVEKFTANMGGTEMYGPIEDVFKRRLRDMNLEVLLLTDGDIWSPDALFQLIRENREESKGAIRLFTLGIGTGASSSLVEGAARAGNGFSQQVNDNEKMNSKVVRMLKAAITPHISDYTLEVKYETEMDSDDDGFELIEKVADCLVIDEAPKSGDVESPAPAQKTISLFDTSVDVDTAMGNTGDIENKYDHLPSVIPPKLLQAPFQIPTLYPFSRTSVYLLMSGETVQRPVKSVILRATSKHGPLELEIPVTTLDEPGETIHQLAARKAVKELEEGAGWIHQAKDSNQKLLSEKHEGRFSDMVEREAVRLGVRYQVGGKWCSFVAVEETDSSDTRKATHVIELDTAAGPKHVHPVCRTIGGPSGPPPPSKRRRGSPGGNVFFRNTTAASPPAMNAAQFTRARSARSPASTPDPSVSFFGSASAVAAAAPCPPPAPSPAGGSLFGAAGSPQQQQIEAILTRGERLDQLQDRSDAAAAFATQFATKAKKTSGWGSSLFGSRSRGTPSAPPPPPAPQAAAFGGGGPNPGAPPAFAAPAPALQSSASFGSPFRGGATEAAPKAPGDLLERVVSLQNFEGSWPSSGDVFQMIGATEGKIKEALRSTGEEWAELLVEAGREAMATAGVLAFLRAKLAGDEESWELIGDKAWDFLVGSVAALDGKRGDVEACLVRLF</sequence>
<dbReference type="EMBL" id="ONZQ02000019">
    <property type="protein sequence ID" value="SPO07286.1"/>
    <property type="molecule type" value="Genomic_DNA"/>
</dbReference>
<dbReference type="Pfam" id="PF08487">
    <property type="entry name" value="VIT"/>
    <property type="match status" value="1"/>
</dbReference>
<accession>A0AAE8N6R1</accession>
<evidence type="ECO:0000313" key="5">
    <source>
        <dbReference type="Proteomes" id="UP001187682"/>
    </source>
</evidence>
<gene>
    <name evidence="4" type="ORF">DNG_09980</name>
</gene>
<dbReference type="InterPro" id="IPR013694">
    <property type="entry name" value="VIT"/>
</dbReference>
<feature type="compositionally biased region" description="Polar residues" evidence="1">
    <location>
        <begin position="845"/>
        <end position="858"/>
    </location>
</feature>
<proteinExistence type="predicted"/>
<feature type="region of interest" description="Disordered" evidence="1">
    <location>
        <begin position="701"/>
        <end position="768"/>
    </location>
</feature>
<dbReference type="InterPro" id="IPR036465">
    <property type="entry name" value="vWFA_dom_sf"/>
</dbReference>
<protein>
    <submittedName>
        <fullName evidence="4">Related to Vault poly[ADP-ribose] polymerase</fullName>
    </submittedName>
</protein>
<dbReference type="AlphaFoldDB" id="A0AAE8N6R1"/>
<feature type="compositionally biased region" description="Low complexity" evidence="1">
    <location>
        <begin position="792"/>
        <end position="803"/>
    </location>
</feature>
<evidence type="ECO:0000256" key="1">
    <source>
        <dbReference type="SAM" id="MobiDB-lite"/>
    </source>
</evidence>
<dbReference type="SMART" id="SM00327">
    <property type="entry name" value="VWA"/>
    <property type="match status" value="1"/>
</dbReference>
<comment type="caution">
    <text evidence="4">The sequence shown here is derived from an EMBL/GenBank/DDBJ whole genome shotgun (WGS) entry which is preliminary data.</text>
</comment>
<reference evidence="4" key="1">
    <citation type="submission" date="2018-03" db="EMBL/GenBank/DDBJ databases">
        <authorList>
            <person name="Guldener U."/>
        </authorList>
    </citation>
    <scope>NUCLEOTIDE SEQUENCE</scope>
</reference>
<dbReference type="InterPro" id="IPR002035">
    <property type="entry name" value="VWF_A"/>
</dbReference>
<name>A0AAE8N6R1_9PEZI</name>
<dbReference type="Pfam" id="PF13768">
    <property type="entry name" value="VWA_3"/>
    <property type="match status" value="1"/>
</dbReference>
<feature type="region of interest" description="Disordered" evidence="1">
    <location>
        <begin position="843"/>
        <end position="889"/>
    </location>
</feature>
<feature type="domain" description="VWFA" evidence="2">
    <location>
        <begin position="290"/>
        <end position="470"/>
    </location>
</feature>
<evidence type="ECO:0000259" key="3">
    <source>
        <dbReference type="PROSITE" id="PS51468"/>
    </source>
</evidence>
<dbReference type="Gene3D" id="1.20.5.110">
    <property type="match status" value="1"/>
</dbReference>
<organism evidence="4 5">
    <name type="scientific">Cephalotrichum gorgonifer</name>
    <dbReference type="NCBI Taxonomy" id="2041049"/>
    <lineage>
        <taxon>Eukaryota</taxon>
        <taxon>Fungi</taxon>
        <taxon>Dikarya</taxon>
        <taxon>Ascomycota</taxon>
        <taxon>Pezizomycotina</taxon>
        <taxon>Sordariomycetes</taxon>
        <taxon>Hypocreomycetidae</taxon>
        <taxon>Microascales</taxon>
        <taxon>Microascaceae</taxon>
        <taxon>Cephalotrichum</taxon>
    </lineage>
</organism>
<evidence type="ECO:0000259" key="2">
    <source>
        <dbReference type="PROSITE" id="PS50234"/>
    </source>
</evidence>
<dbReference type="Gene3D" id="3.40.50.410">
    <property type="entry name" value="von Willebrand factor, type A domain"/>
    <property type="match status" value="1"/>
</dbReference>